<evidence type="ECO:0000256" key="1">
    <source>
        <dbReference type="ARBA" id="ARBA00008738"/>
    </source>
</evidence>
<dbReference type="GO" id="GO:0036126">
    <property type="term" value="C:sperm flagellum"/>
    <property type="evidence" value="ECO:0007669"/>
    <property type="project" value="TreeGrafter"/>
</dbReference>
<feature type="region of interest" description="Disordered" evidence="4">
    <location>
        <begin position="516"/>
        <end position="539"/>
    </location>
</feature>
<dbReference type="Pfam" id="PF05217">
    <property type="entry name" value="SAXO1-2"/>
    <property type="match status" value="1"/>
</dbReference>
<evidence type="ECO:0000256" key="3">
    <source>
        <dbReference type="PROSITE-ProRule" id="PRU00497"/>
    </source>
</evidence>
<evidence type="ECO:0000313" key="6">
    <source>
        <dbReference type="Proteomes" id="UP000000311"/>
    </source>
</evidence>
<dbReference type="GO" id="GO:0005814">
    <property type="term" value="C:centriole"/>
    <property type="evidence" value="ECO:0007669"/>
    <property type="project" value="TreeGrafter"/>
</dbReference>
<name>E2AS77_CAMFO</name>
<dbReference type="Pfam" id="PF00379">
    <property type="entry name" value="Chitin_bind_4"/>
    <property type="match status" value="1"/>
</dbReference>
<sequence>LGHDACCNCCCCCMPQPTCYYYSKSDVPMEKDTTYRLSYWEGPSSTVEPIRPEDNLICGDAPISDETTHKMSYFGNWCVKTDPPITPCDRQLLGRGPMEDVTTHKHDYLWKYTDRIQPIKVQDNLYCPCAALSDDTTYRLSYYNSSCLIPTPSYAPIKKYVKSDVPMEDYTTYKLSYWPNEIPIKEEQSKREYCRPVTPMDGCTTYRLSYWPHCGEKPPEPFIQPENENLLNGGCCFDDNTTYRLSYFGCGGDKPPDPIRQPGNIIFSPCPLSHDTVNRLSFLGNWCIKQETPITPCHKELLGRGPMQGETTQKHDYTWKRVIPPTEFRPENNLTFSPSPLESCTTHRLSYIPNNHEYLLPNKSYAPICKYQQSDVPMESETTMRLSYQPVESADQIEKSCSVAAYYPPVNPMEDNTTYNLSYIPPGTLVPLSSCSTSCRSAKDYESWDEMGRTPMGQELNDPCWHLLLTFTHLLRAHRRFRSREIDKFTLAFVLRSSVLAMILGLAVAQDPNFHGRNYQQDDGQHQVDSRRPTSTTPIPILHWNKQQEHDGTYKTSYETGNNIIAEESGYIKTIGEGEDRAEAIVQQGTFSYTSPEGQLITIHYTADETGFHAQGDHIPTPPPVSEEIQKGLDLIYAGIRQQEEEEARAAAQKSQIPLNQQIDRRDDYNRKYQQ</sequence>
<reference evidence="5 6" key="1">
    <citation type="journal article" date="2010" name="Science">
        <title>Genomic comparison of the ants Camponotus floridanus and Harpegnathos saltator.</title>
        <authorList>
            <person name="Bonasio R."/>
            <person name="Zhang G."/>
            <person name="Ye C."/>
            <person name="Mutti N.S."/>
            <person name="Fang X."/>
            <person name="Qin N."/>
            <person name="Donahue G."/>
            <person name="Yang P."/>
            <person name="Li Q."/>
            <person name="Li C."/>
            <person name="Zhang P."/>
            <person name="Huang Z."/>
            <person name="Berger S.L."/>
            <person name="Reinberg D."/>
            <person name="Wang J."/>
            <person name="Liebig J."/>
        </authorList>
    </citation>
    <scope>NUCLEOTIDE SEQUENCE [LARGE SCALE GENOMIC DNA]</scope>
    <source>
        <strain evidence="6">C129</strain>
    </source>
</reference>
<evidence type="ECO:0000313" key="5">
    <source>
        <dbReference type="EMBL" id="EFN63707.1"/>
    </source>
</evidence>
<gene>
    <name evidence="5" type="ORF">EAG_09633</name>
</gene>
<protein>
    <submittedName>
        <fullName evidence="5">Endocuticle structural glycoprotein SgAbd-2</fullName>
    </submittedName>
</protein>
<keyword evidence="6" id="KW-1185">Reference proteome</keyword>
<dbReference type="Proteomes" id="UP000000311">
    <property type="component" value="Unassembled WGS sequence"/>
</dbReference>
<dbReference type="OrthoDB" id="3349449at2759"/>
<dbReference type="STRING" id="104421.E2AS77"/>
<organism evidence="6">
    <name type="scientific">Camponotus floridanus</name>
    <name type="common">Florida carpenter ant</name>
    <dbReference type="NCBI Taxonomy" id="104421"/>
    <lineage>
        <taxon>Eukaryota</taxon>
        <taxon>Metazoa</taxon>
        <taxon>Ecdysozoa</taxon>
        <taxon>Arthropoda</taxon>
        <taxon>Hexapoda</taxon>
        <taxon>Insecta</taxon>
        <taxon>Pterygota</taxon>
        <taxon>Neoptera</taxon>
        <taxon>Endopterygota</taxon>
        <taxon>Hymenoptera</taxon>
        <taxon>Apocrita</taxon>
        <taxon>Aculeata</taxon>
        <taxon>Formicoidea</taxon>
        <taxon>Formicidae</taxon>
        <taxon>Formicinae</taxon>
        <taxon>Camponotus</taxon>
    </lineage>
</organism>
<dbReference type="InterPro" id="IPR000618">
    <property type="entry name" value="Insect_cuticle"/>
</dbReference>
<dbReference type="PANTHER" id="PTHR31516">
    <property type="entry name" value="STABILIZER OF AXONEMAL MICROTUBULES 2"/>
    <property type="match status" value="1"/>
</dbReference>
<dbReference type="OMA" id="TYKLSYW"/>
<dbReference type="GO" id="GO:0005879">
    <property type="term" value="C:axonemal microtubule"/>
    <property type="evidence" value="ECO:0007669"/>
    <property type="project" value="TreeGrafter"/>
</dbReference>
<dbReference type="InParanoid" id="E2AS77"/>
<evidence type="ECO:0000256" key="2">
    <source>
        <dbReference type="ARBA" id="ARBA00022460"/>
    </source>
</evidence>
<dbReference type="GO" id="GO:0042302">
    <property type="term" value="F:structural constituent of cuticle"/>
    <property type="evidence" value="ECO:0007669"/>
    <property type="project" value="UniProtKB-UniRule"/>
</dbReference>
<comment type="similarity">
    <text evidence="1">Belongs to the FAM154 family.</text>
</comment>
<dbReference type="PROSITE" id="PS51155">
    <property type="entry name" value="CHIT_BIND_RR_2"/>
    <property type="match status" value="1"/>
</dbReference>
<dbReference type="InterPro" id="IPR033336">
    <property type="entry name" value="SAXO1/2"/>
</dbReference>
<proteinExistence type="inferred from homology"/>
<feature type="non-terminal residue" evidence="5">
    <location>
        <position position="1"/>
    </location>
</feature>
<dbReference type="GO" id="GO:0008017">
    <property type="term" value="F:microtubule binding"/>
    <property type="evidence" value="ECO:0007669"/>
    <property type="project" value="InterPro"/>
</dbReference>
<dbReference type="EMBL" id="GL442229">
    <property type="protein sequence ID" value="EFN63707.1"/>
    <property type="molecule type" value="Genomic_DNA"/>
</dbReference>
<dbReference type="InterPro" id="IPR031311">
    <property type="entry name" value="CHIT_BIND_RR_consensus"/>
</dbReference>
<dbReference type="AlphaFoldDB" id="E2AS77"/>
<dbReference type="PANTHER" id="PTHR31516:SF17">
    <property type="entry name" value="STABILIZER OF AXONEMAL MICROTUBULES 2"/>
    <property type="match status" value="1"/>
</dbReference>
<dbReference type="GO" id="GO:0036064">
    <property type="term" value="C:ciliary basal body"/>
    <property type="evidence" value="ECO:0007669"/>
    <property type="project" value="TreeGrafter"/>
</dbReference>
<dbReference type="PROSITE" id="PS00233">
    <property type="entry name" value="CHIT_BIND_RR_1"/>
    <property type="match status" value="1"/>
</dbReference>
<feature type="compositionally biased region" description="Basic and acidic residues" evidence="4">
    <location>
        <begin position="523"/>
        <end position="532"/>
    </location>
</feature>
<keyword evidence="2 3" id="KW-0193">Cuticle</keyword>
<feature type="compositionally biased region" description="Basic and acidic residues" evidence="4">
    <location>
        <begin position="663"/>
        <end position="675"/>
    </location>
</feature>
<feature type="region of interest" description="Disordered" evidence="4">
    <location>
        <begin position="647"/>
        <end position="675"/>
    </location>
</feature>
<accession>E2AS77</accession>
<evidence type="ECO:0000256" key="4">
    <source>
        <dbReference type="SAM" id="MobiDB-lite"/>
    </source>
</evidence>